<evidence type="ECO:0000256" key="1">
    <source>
        <dbReference type="SAM" id="SignalP"/>
    </source>
</evidence>
<protein>
    <recommendedName>
        <fullName evidence="4">Lipoprotein</fullName>
    </recommendedName>
</protein>
<accession>A0A8I0KWG5</accession>
<proteinExistence type="predicted"/>
<evidence type="ECO:0000313" key="3">
    <source>
        <dbReference type="Proteomes" id="UP000627538"/>
    </source>
</evidence>
<comment type="caution">
    <text evidence="2">The sequence shown here is derived from an EMBL/GenBank/DDBJ whole genome shotgun (WGS) entry which is preliminary data.</text>
</comment>
<dbReference type="PROSITE" id="PS51257">
    <property type="entry name" value="PROKAR_LIPOPROTEIN"/>
    <property type="match status" value="1"/>
</dbReference>
<feature type="chain" id="PRO_5038538323" description="Lipoprotein" evidence="1">
    <location>
        <begin position="18"/>
        <end position="180"/>
    </location>
</feature>
<dbReference type="AlphaFoldDB" id="A0A8I0KWG5"/>
<evidence type="ECO:0000313" key="2">
    <source>
        <dbReference type="EMBL" id="MBD3689979.1"/>
    </source>
</evidence>
<keyword evidence="3" id="KW-1185">Reference proteome</keyword>
<name>A0A8I0KWG5_9ACTO</name>
<evidence type="ECO:0008006" key="4">
    <source>
        <dbReference type="Google" id="ProtNLM"/>
    </source>
</evidence>
<reference evidence="2 3" key="1">
    <citation type="submission" date="2020-08" db="EMBL/GenBank/DDBJ databases">
        <title>Winkia gen. nov., sp. nov., isolated from faeces of the Anser albifrons in China.</title>
        <authorList>
            <person name="Liu Q."/>
        </authorList>
    </citation>
    <scope>NUCLEOTIDE SEQUENCE [LARGE SCALE GENOMIC DNA]</scope>
    <source>
        <strain evidence="2 3">C62</strain>
    </source>
</reference>
<dbReference type="EMBL" id="JACRUO010000002">
    <property type="protein sequence ID" value="MBD3689979.1"/>
    <property type="molecule type" value="Genomic_DNA"/>
</dbReference>
<keyword evidence="1" id="KW-0732">Signal</keyword>
<sequence>MKAPRVLVMAMAGVALAASVTGCQAPGSDRQALSFAGHSYTEGQVSETTRQLNELVSASNAGQGAPMKFSRIQTMTLLMYSPIIDNALAPEQEQVVDAQLKALAAVAPEAGTPTSTTKEAFRNFLVVQSDSMGIYTTQVQQLVAANPPKFSSRYGHVDDSQLLPMPNFGGGVAYAPKTQG</sequence>
<dbReference type="RefSeq" id="WP_191072090.1">
    <property type="nucleotide sequence ID" value="NZ_CP060506.1"/>
</dbReference>
<feature type="signal peptide" evidence="1">
    <location>
        <begin position="1"/>
        <end position="17"/>
    </location>
</feature>
<dbReference type="Proteomes" id="UP000627538">
    <property type="component" value="Unassembled WGS sequence"/>
</dbReference>
<organism evidence="2 3">
    <name type="scientific">Nanchangia anserum</name>
    <dbReference type="NCBI Taxonomy" id="2692125"/>
    <lineage>
        <taxon>Bacteria</taxon>
        <taxon>Bacillati</taxon>
        <taxon>Actinomycetota</taxon>
        <taxon>Actinomycetes</taxon>
        <taxon>Actinomycetales</taxon>
        <taxon>Actinomycetaceae</taxon>
        <taxon>Nanchangia</taxon>
    </lineage>
</organism>
<gene>
    <name evidence="2" type="ORF">H8R10_07050</name>
</gene>